<sequence length="134" mass="15368">MQSDAFPTPPIYSHHFQPRLLPDHLEQDQSEQDSDHHMTHLLSEIETLMTECSSEESKSFWTATNRIKIKHQVMESMQKIENLFLDLAKESTQDPELISAVAEGLLYTNSAQNNAPNNSFPQLEIPKFLKQQAC</sequence>
<dbReference type="EMBL" id="JAAVJL010000002">
    <property type="protein sequence ID" value="NMF60084.1"/>
    <property type="molecule type" value="Genomic_DNA"/>
</dbReference>
<gene>
    <name evidence="1" type="ORF">HC246_19160</name>
</gene>
<comment type="caution">
    <text evidence="1">The sequence shown here is derived from an EMBL/GenBank/DDBJ whole genome shotgun (WGS) entry which is preliminary data.</text>
</comment>
<organism evidence="1 2">
    <name type="scientific">Pseudanabaena yagii GIHE-NHR1</name>
    <dbReference type="NCBI Taxonomy" id="2722753"/>
    <lineage>
        <taxon>Bacteria</taxon>
        <taxon>Bacillati</taxon>
        <taxon>Cyanobacteriota</taxon>
        <taxon>Cyanophyceae</taxon>
        <taxon>Pseudanabaenales</taxon>
        <taxon>Pseudanabaenaceae</taxon>
        <taxon>Pseudanabaena</taxon>
        <taxon>Pseudanabaena yagii</taxon>
    </lineage>
</organism>
<protein>
    <submittedName>
        <fullName evidence="1">Uncharacterized protein</fullName>
    </submittedName>
</protein>
<evidence type="ECO:0000313" key="1">
    <source>
        <dbReference type="EMBL" id="NMF60084.1"/>
    </source>
</evidence>
<dbReference type="RefSeq" id="WP_169365030.1">
    <property type="nucleotide sequence ID" value="NZ_JAAVJL010000002.1"/>
</dbReference>
<proteinExistence type="predicted"/>
<evidence type="ECO:0000313" key="2">
    <source>
        <dbReference type="Proteomes" id="UP000738376"/>
    </source>
</evidence>
<reference evidence="1 2" key="1">
    <citation type="submission" date="2020-03" db="EMBL/GenBank/DDBJ databases">
        <title>Draft Genome Sequence of 2-Methylisoborneol Producing Pseudanabaena yagii Strain GIHE-NHR1 Isolated from North Han River in South Korea.</title>
        <authorList>
            <person name="Jeong J."/>
        </authorList>
    </citation>
    <scope>NUCLEOTIDE SEQUENCE [LARGE SCALE GENOMIC DNA]</scope>
    <source>
        <strain evidence="1 2">GIHE-NHR1</strain>
    </source>
</reference>
<dbReference type="Proteomes" id="UP000738376">
    <property type="component" value="Unassembled WGS sequence"/>
</dbReference>
<name>A0ABX1LZE4_9CYAN</name>
<accession>A0ABX1LZE4</accession>
<keyword evidence="2" id="KW-1185">Reference proteome</keyword>